<sequence length="326" mass="35872">MYKSIGTKQGRGWWRRVSATANGYYSGGSNGWRRRERARMYLDLATLSSSTTATVDQAAARATAAGGGSPSVNTSRGGGRLWRIGGDVSGVFTSIQKSIQIQIPTNSILPEGFDAAIVAAQATVELGERDYAKERVSSSKFVNMVQEMTYTNVVASPHGAKLTNMLFMNRDSRVMEFFQKRWLELVGTGQYVHHWMAEQSGMNHQGAWSEALDSSFCPPIGKAKQGAEDGFASKDGGGRAADMEQQMRQEAASRSEECFIVPKVWKVLAWFRSTHLELEIYYNPYKFNHSRRDETILGANLSFSKVQGEEDGFASEDGGGEPGDTE</sequence>
<organism evidence="2 3">
    <name type="scientific">Turnera subulata</name>
    <dbReference type="NCBI Taxonomy" id="218843"/>
    <lineage>
        <taxon>Eukaryota</taxon>
        <taxon>Viridiplantae</taxon>
        <taxon>Streptophyta</taxon>
        <taxon>Embryophyta</taxon>
        <taxon>Tracheophyta</taxon>
        <taxon>Spermatophyta</taxon>
        <taxon>Magnoliopsida</taxon>
        <taxon>eudicotyledons</taxon>
        <taxon>Gunneridae</taxon>
        <taxon>Pentapetalae</taxon>
        <taxon>rosids</taxon>
        <taxon>fabids</taxon>
        <taxon>Malpighiales</taxon>
        <taxon>Passifloraceae</taxon>
        <taxon>Turnera</taxon>
    </lineage>
</organism>
<name>A0A9Q0G5B1_9ROSI</name>
<reference evidence="2" key="1">
    <citation type="submission" date="2022-02" db="EMBL/GenBank/DDBJ databases">
        <authorList>
            <person name="Henning P.M."/>
            <person name="McCubbin A.G."/>
            <person name="Shore J.S."/>
        </authorList>
    </citation>
    <scope>NUCLEOTIDE SEQUENCE</scope>
    <source>
        <strain evidence="2">F60SS</strain>
        <tissue evidence="2">Leaves</tissue>
    </source>
</reference>
<evidence type="ECO:0000313" key="2">
    <source>
        <dbReference type="EMBL" id="KAJ4843700.1"/>
    </source>
</evidence>
<evidence type="ECO:0000256" key="1">
    <source>
        <dbReference type="SAM" id="MobiDB-lite"/>
    </source>
</evidence>
<keyword evidence="3" id="KW-1185">Reference proteome</keyword>
<accession>A0A9Q0G5B1</accession>
<feature type="region of interest" description="Disordered" evidence="1">
    <location>
        <begin position="307"/>
        <end position="326"/>
    </location>
</feature>
<protein>
    <submittedName>
        <fullName evidence="2">Uncharacterized protein</fullName>
    </submittedName>
</protein>
<gene>
    <name evidence="2" type="ORF">Tsubulata_003792</name>
</gene>
<reference evidence="2" key="2">
    <citation type="journal article" date="2023" name="Plants (Basel)">
        <title>Annotation of the Turnera subulata (Passifloraceae) Draft Genome Reveals the S-Locus Evolved after the Divergence of Turneroideae from Passifloroideae in a Stepwise Manner.</title>
        <authorList>
            <person name="Henning P.M."/>
            <person name="Roalson E.H."/>
            <person name="Mir W."/>
            <person name="McCubbin A.G."/>
            <person name="Shore J.S."/>
        </authorList>
    </citation>
    <scope>NUCLEOTIDE SEQUENCE</scope>
    <source>
        <strain evidence="2">F60SS</strain>
    </source>
</reference>
<evidence type="ECO:0000313" key="3">
    <source>
        <dbReference type="Proteomes" id="UP001141552"/>
    </source>
</evidence>
<dbReference type="AlphaFoldDB" id="A0A9Q0G5B1"/>
<feature type="region of interest" description="Disordered" evidence="1">
    <location>
        <begin position="225"/>
        <end position="244"/>
    </location>
</feature>
<dbReference type="Proteomes" id="UP001141552">
    <property type="component" value="Unassembled WGS sequence"/>
</dbReference>
<comment type="caution">
    <text evidence="2">The sequence shown here is derived from an EMBL/GenBank/DDBJ whole genome shotgun (WGS) entry which is preliminary data.</text>
</comment>
<dbReference type="OrthoDB" id="529273at2759"/>
<proteinExistence type="predicted"/>
<dbReference type="EMBL" id="JAKUCV010002172">
    <property type="protein sequence ID" value="KAJ4843700.1"/>
    <property type="molecule type" value="Genomic_DNA"/>
</dbReference>